<accession>A0ABQ8U0N3</accession>
<organism evidence="1 2">
    <name type="scientific">Paratrimastix pyriformis</name>
    <dbReference type="NCBI Taxonomy" id="342808"/>
    <lineage>
        <taxon>Eukaryota</taxon>
        <taxon>Metamonada</taxon>
        <taxon>Preaxostyla</taxon>
        <taxon>Paratrimastigidae</taxon>
        <taxon>Paratrimastix</taxon>
    </lineage>
</organism>
<name>A0ABQ8U0N3_9EUKA</name>
<evidence type="ECO:0000313" key="1">
    <source>
        <dbReference type="EMBL" id="KAJ4452592.1"/>
    </source>
</evidence>
<dbReference type="EMBL" id="JAPMOS010000443">
    <property type="protein sequence ID" value="KAJ4452592.1"/>
    <property type="molecule type" value="Genomic_DNA"/>
</dbReference>
<reference evidence="1" key="1">
    <citation type="journal article" date="2022" name="bioRxiv">
        <title>Genomics of Preaxostyla Flagellates Illuminates Evolutionary Transitions and the Path Towards Mitochondrial Loss.</title>
        <authorList>
            <person name="Novak L.V.F."/>
            <person name="Treitli S.C."/>
            <person name="Pyrih J."/>
            <person name="Halakuc P."/>
            <person name="Pipaliya S.V."/>
            <person name="Vacek V."/>
            <person name="Brzon O."/>
            <person name="Soukal P."/>
            <person name="Eme L."/>
            <person name="Dacks J.B."/>
            <person name="Karnkowska A."/>
            <person name="Elias M."/>
            <person name="Hampl V."/>
        </authorList>
    </citation>
    <scope>NUCLEOTIDE SEQUENCE</scope>
    <source>
        <strain evidence="1">RCP-MX</strain>
    </source>
</reference>
<dbReference type="Proteomes" id="UP001141327">
    <property type="component" value="Unassembled WGS sequence"/>
</dbReference>
<proteinExistence type="predicted"/>
<gene>
    <name evidence="1" type="ORF">PAPYR_13203</name>
</gene>
<evidence type="ECO:0000313" key="2">
    <source>
        <dbReference type="Proteomes" id="UP001141327"/>
    </source>
</evidence>
<comment type="caution">
    <text evidence="1">The sequence shown here is derived from an EMBL/GenBank/DDBJ whole genome shotgun (WGS) entry which is preliminary data.</text>
</comment>
<sequence>MPSEAFAVRLYSAFQSGSPAAVYDNLVRVGAIDSAYRSFCVSGRLILKGPLRLKMDLHAHLSGRAPGDIRIIRDVFTGEYIRQHPVVQGDRDPDHPRNVLVLRLLGDGVNPWGFSFEDIFVVGFVIENLSPVLRGKLSNSQILFLVPKYAEIEDLSSVLEPLWDRQIFGILGPSSFDYEATALDGTGACATFPCIQCKEAKTRLFQDPNAAAPGERPPRTFLDQRAHCRLLARALEAGDVSQALKTRLLRAWIISGRARFDALAHLPTIFFPVF</sequence>
<protein>
    <submittedName>
        <fullName evidence="1">Uncharacterized protein</fullName>
    </submittedName>
</protein>
<keyword evidence="2" id="KW-1185">Reference proteome</keyword>